<sequence>LPIIITKCGSFLKQKGQEEVGLFETASCPERLQGLRSKFESPPKYGKNVDWKAYCIKDAANLLSLYLTELPEPVVPWSMYEQFRLPMHFRLPLPHAELSEEYADQILSLPGPNRRVLLYLLGLMALLAFKHERNGLTAAKQVSLFQPGLLSHPADRLDAEEVALNRNTLVYLI</sequence>
<dbReference type="Proteomes" id="UP000011761">
    <property type="component" value="Unassembled WGS sequence"/>
</dbReference>
<name>M2N3H9_BAUPA</name>
<dbReference type="SMART" id="SM00324">
    <property type="entry name" value="RhoGAP"/>
    <property type="match status" value="1"/>
</dbReference>
<feature type="non-terminal residue" evidence="3">
    <location>
        <position position="1"/>
    </location>
</feature>
<dbReference type="InterPro" id="IPR000198">
    <property type="entry name" value="RhoGAP_dom"/>
</dbReference>
<evidence type="ECO:0000256" key="1">
    <source>
        <dbReference type="ARBA" id="ARBA00022468"/>
    </source>
</evidence>
<dbReference type="PANTHER" id="PTHR15228:SF25">
    <property type="entry name" value="F-BAR DOMAIN-CONTAINING PROTEIN"/>
    <property type="match status" value="1"/>
</dbReference>
<dbReference type="PROSITE" id="PS50238">
    <property type="entry name" value="RHOGAP"/>
    <property type="match status" value="1"/>
</dbReference>
<dbReference type="GeneID" id="19115778"/>
<evidence type="ECO:0000259" key="2">
    <source>
        <dbReference type="PROSITE" id="PS50238"/>
    </source>
</evidence>
<organism evidence="3 4">
    <name type="scientific">Baudoinia panamericana (strain UAMH 10762)</name>
    <name type="common">Angels' share fungus</name>
    <name type="synonym">Baudoinia compniacensis (strain UAMH 10762)</name>
    <dbReference type="NCBI Taxonomy" id="717646"/>
    <lineage>
        <taxon>Eukaryota</taxon>
        <taxon>Fungi</taxon>
        <taxon>Dikarya</taxon>
        <taxon>Ascomycota</taxon>
        <taxon>Pezizomycotina</taxon>
        <taxon>Dothideomycetes</taxon>
        <taxon>Dothideomycetidae</taxon>
        <taxon>Mycosphaerellales</taxon>
        <taxon>Teratosphaeriaceae</taxon>
        <taxon>Baudoinia</taxon>
    </lineage>
</organism>
<dbReference type="GO" id="GO:0007165">
    <property type="term" value="P:signal transduction"/>
    <property type="evidence" value="ECO:0007669"/>
    <property type="project" value="InterPro"/>
</dbReference>
<dbReference type="HOGENOM" id="CLU_025218_0_1_1"/>
<reference evidence="3 4" key="1">
    <citation type="journal article" date="2012" name="PLoS Pathog.">
        <title>Diverse lifestyles and strategies of plant pathogenesis encoded in the genomes of eighteen Dothideomycetes fungi.</title>
        <authorList>
            <person name="Ohm R.A."/>
            <person name="Feau N."/>
            <person name="Henrissat B."/>
            <person name="Schoch C.L."/>
            <person name="Horwitz B.A."/>
            <person name="Barry K.W."/>
            <person name="Condon B.J."/>
            <person name="Copeland A.C."/>
            <person name="Dhillon B."/>
            <person name="Glaser F."/>
            <person name="Hesse C.N."/>
            <person name="Kosti I."/>
            <person name="LaButti K."/>
            <person name="Lindquist E.A."/>
            <person name="Lucas S."/>
            <person name="Salamov A.A."/>
            <person name="Bradshaw R.E."/>
            <person name="Ciuffetti L."/>
            <person name="Hamelin R.C."/>
            <person name="Kema G.H.J."/>
            <person name="Lawrence C."/>
            <person name="Scott J.A."/>
            <person name="Spatafora J.W."/>
            <person name="Turgeon B.G."/>
            <person name="de Wit P.J.G.M."/>
            <person name="Zhong S."/>
            <person name="Goodwin S.B."/>
            <person name="Grigoriev I.V."/>
        </authorList>
    </citation>
    <scope>NUCLEOTIDE SEQUENCE [LARGE SCALE GENOMIC DNA]</scope>
    <source>
        <strain evidence="3 4">UAMH 10762</strain>
    </source>
</reference>
<proteinExistence type="predicted"/>
<dbReference type="AlphaFoldDB" id="M2N3H9"/>
<evidence type="ECO:0000313" key="4">
    <source>
        <dbReference type="Proteomes" id="UP000011761"/>
    </source>
</evidence>
<dbReference type="RefSeq" id="XP_007674561.1">
    <property type="nucleotide sequence ID" value="XM_007676371.1"/>
</dbReference>
<dbReference type="eggNOG" id="KOG2710">
    <property type="taxonomic scope" value="Eukaryota"/>
</dbReference>
<protein>
    <recommendedName>
        <fullName evidence="2">Rho-GAP domain-containing protein</fullName>
    </recommendedName>
</protein>
<accession>M2N3H9</accession>
<dbReference type="STRING" id="717646.M2N3H9"/>
<gene>
    <name evidence="3" type="ORF">BAUCODRAFT_58175</name>
</gene>
<dbReference type="PANTHER" id="PTHR15228">
    <property type="entry name" value="SPERMATHECAL PHYSIOLOGY VARIANT"/>
    <property type="match status" value="1"/>
</dbReference>
<dbReference type="InterPro" id="IPR008936">
    <property type="entry name" value="Rho_GTPase_activation_prot"/>
</dbReference>
<dbReference type="Gene3D" id="1.10.555.10">
    <property type="entry name" value="Rho GTPase activation protein"/>
    <property type="match status" value="1"/>
</dbReference>
<dbReference type="GO" id="GO:0060237">
    <property type="term" value="P:regulation of fungal-type cell wall organization"/>
    <property type="evidence" value="ECO:0007669"/>
    <property type="project" value="TreeGrafter"/>
</dbReference>
<keyword evidence="4" id="KW-1185">Reference proteome</keyword>
<dbReference type="OrthoDB" id="3196451at2759"/>
<dbReference type="KEGG" id="bcom:BAUCODRAFT_58175"/>
<keyword evidence="1" id="KW-0343">GTPase activation</keyword>
<dbReference type="GO" id="GO:0005938">
    <property type="term" value="C:cell cortex"/>
    <property type="evidence" value="ECO:0007669"/>
    <property type="project" value="TreeGrafter"/>
</dbReference>
<feature type="non-terminal residue" evidence="3">
    <location>
        <position position="173"/>
    </location>
</feature>
<dbReference type="EMBL" id="KB445553">
    <property type="protein sequence ID" value="EMC98508.1"/>
    <property type="molecule type" value="Genomic_DNA"/>
</dbReference>
<evidence type="ECO:0000313" key="3">
    <source>
        <dbReference type="EMBL" id="EMC98508.1"/>
    </source>
</evidence>
<dbReference type="SUPFAM" id="SSF48350">
    <property type="entry name" value="GTPase activation domain, GAP"/>
    <property type="match status" value="1"/>
</dbReference>
<feature type="domain" description="Rho-GAP" evidence="2">
    <location>
        <begin position="1"/>
        <end position="173"/>
    </location>
</feature>
<dbReference type="GO" id="GO:0005096">
    <property type="term" value="F:GTPase activator activity"/>
    <property type="evidence" value="ECO:0007669"/>
    <property type="project" value="UniProtKB-KW"/>
</dbReference>
<dbReference type="InterPro" id="IPR051025">
    <property type="entry name" value="RhoGAP"/>
</dbReference>
<dbReference type="Pfam" id="PF00620">
    <property type="entry name" value="RhoGAP"/>
    <property type="match status" value="1"/>
</dbReference>